<name>A0A449AJ25_9BACT</name>
<dbReference type="RefSeq" id="WP_181441324.1">
    <property type="nucleotide sequence ID" value="NZ_LR214986.1"/>
</dbReference>
<sequence>MKKNNEVFQNYYNIRNKKIISKQNVFQKEGNKNGNWSVDLEINRKVLNGVVRYQGKNYAAFDMYNKRIIFPYNSDVLLVHSSDDNLYFKYNDKKYFAKEPNGKYLSLTEMWALEKGLDYSIPAVGKLAFIYNKTNSFFKTLELYISKFNSISVNAQDSNLEANKIMSEYLSILRALHRSINDDIRIDA</sequence>
<evidence type="ECO:0000313" key="1">
    <source>
        <dbReference type="EMBL" id="VEU64942.1"/>
    </source>
</evidence>
<dbReference type="Proteomes" id="UP000289506">
    <property type="component" value="Plasmid 13"/>
</dbReference>
<keyword evidence="1" id="KW-0614">Plasmid</keyword>
<gene>
    <name evidence="1" type="primary">MCYN0048_2</name>
    <name evidence="1" type="ORF">NCTC10142_00709</name>
</gene>
<evidence type="ECO:0000313" key="2">
    <source>
        <dbReference type="Proteomes" id="UP000289506"/>
    </source>
</evidence>
<protein>
    <submittedName>
        <fullName evidence="1">Uncharacterized protein</fullName>
    </submittedName>
</protein>
<accession>A0A449AJ25</accession>
<organism evidence="1 2">
    <name type="scientific">Mycoplasmopsis cynos</name>
    <dbReference type="NCBI Taxonomy" id="171284"/>
    <lineage>
        <taxon>Bacteria</taxon>
        <taxon>Bacillati</taxon>
        <taxon>Mycoplasmatota</taxon>
        <taxon>Mycoplasmoidales</taxon>
        <taxon>Metamycoplasmataceae</taxon>
        <taxon>Mycoplasmopsis</taxon>
    </lineage>
</organism>
<dbReference type="AlphaFoldDB" id="A0A449AJ25"/>
<reference evidence="1 2" key="1">
    <citation type="submission" date="2019-01" db="EMBL/GenBank/DDBJ databases">
        <authorList>
            <consortium name="Pathogen Informatics"/>
        </authorList>
    </citation>
    <scope>NUCLEOTIDE SEQUENCE [LARGE SCALE GENOMIC DNA]</scope>
    <source>
        <strain evidence="1 2">NCTC10142</strain>
        <plasmid evidence="2">13</plasmid>
    </source>
</reference>
<dbReference type="EMBL" id="LR214986">
    <property type="protein sequence ID" value="VEU64942.1"/>
    <property type="molecule type" value="Genomic_DNA"/>
</dbReference>
<geneLocation type="plasmid" evidence="1 2">
    <name>13</name>
</geneLocation>
<proteinExistence type="predicted"/>